<evidence type="ECO:0000256" key="4">
    <source>
        <dbReference type="ARBA" id="ARBA00023186"/>
    </source>
</evidence>
<dbReference type="PROSITE" id="PS50076">
    <property type="entry name" value="DNAJ_2"/>
    <property type="match status" value="1"/>
</dbReference>
<evidence type="ECO:0000256" key="2">
    <source>
        <dbReference type="ARBA" id="ARBA00004496"/>
    </source>
</evidence>
<sequence length="353" mass="40558">MATSFINKDGMPTKDPYKALGVASTATDTEIKKAYRQMALKLHPDKQSGTLTDAEREDLDRQFHIVKEARSFLLDSDHAQARQKYKKNLASERVRLAEEERRDRTMSSRRKRMREELNMRERMAKSAASSTVSSDEKDKFDVDRLRREGEKLREEYSKREAAVELARKQRMAVERAAKKLDKDDRQVRLKWSRRKVSGGVHTRHSLTELMREFGSVDSVELLGSKGNSALVTFADASSCKSCVDAYKMSDAMRASFVGRRKVDDNVHIDQSDTEHTRKRAAETTIERTMRQAAEREKLMRQMEMEEAGEDMTKDDDSKPSAFPPVFPLISENEGLTPFAILERYESSVMDRIT</sequence>
<evidence type="ECO:0000313" key="10">
    <source>
        <dbReference type="Proteomes" id="UP000266841"/>
    </source>
</evidence>
<evidence type="ECO:0000256" key="5">
    <source>
        <dbReference type="ARBA" id="ARBA00023242"/>
    </source>
</evidence>
<dbReference type="InterPro" id="IPR052094">
    <property type="entry name" value="Pre-mRNA-splicing_ERAD"/>
</dbReference>
<dbReference type="AlphaFoldDB" id="K0RID6"/>
<evidence type="ECO:0000256" key="1">
    <source>
        <dbReference type="ARBA" id="ARBA00004123"/>
    </source>
</evidence>
<proteinExistence type="predicted"/>
<gene>
    <name evidence="9" type="ORF">THAOC_34922</name>
</gene>
<organism evidence="9 10">
    <name type="scientific">Thalassiosira oceanica</name>
    <name type="common">Marine diatom</name>
    <dbReference type="NCBI Taxonomy" id="159749"/>
    <lineage>
        <taxon>Eukaryota</taxon>
        <taxon>Sar</taxon>
        <taxon>Stramenopiles</taxon>
        <taxon>Ochrophyta</taxon>
        <taxon>Bacillariophyta</taxon>
        <taxon>Coscinodiscophyceae</taxon>
        <taxon>Thalassiosirophycidae</taxon>
        <taxon>Thalassiosirales</taxon>
        <taxon>Thalassiosiraceae</taxon>
        <taxon>Thalassiosira</taxon>
    </lineage>
</organism>
<dbReference type="PANTHER" id="PTHR44313">
    <property type="entry name" value="DNAJ HOMOLOG SUBFAMILY C MEMBER 17"/>
    <property type="match status" value="1"/>
</dbReference>
<dbReference type="PANTHER" id="PTHR44313:SF1">
    <property type="entry name" value="DNAJ HOMOLOG SUBFAMILY C MEMBER 17"/>
    <property type="match status" value="1"/>
</dbReference>
<dbReference type="SMART" id="SM00271">
    <property type="entry name" value="DnaJ"/>
    <property type="match status" value="1"/>
</dbReference>
<reference evidence="9 10" key="1">
    <citation type="journal article" date="2012" name="Genome Biol.">
        <title>Genome and low-iron response of an oceanic diatom adapted to chronic iron limitation.</title>
        <authorList>
            <person name="Lommer M."/>
            <person name="Specht M."/>
            <person name="Roy A.S."/>
            <person name="Kraemer L."/>
            <person name="Andreson R."/>
            <person name="Gutowska M.A."/>
            <person name="Wolf J."/>
            <person name="Bergner S.V."/>
            <person name="Schilhabel M.B."/>
            <person name="Klostermeier U.C."/>
            <person name="Beiko R.G."/>
            <person name="Rosenstiel P."/>
            <person name="Hippler M."/>
            <person name="Laroche J."/>
        </authorList>
    </citation>
    <scope>NUCLEOTIDE SEQUENCE [LARGE SCALE GENOMIC DNA]</scope>
    <source>
        <strain evidence="9 10">CCMP1005</strain>
    </source>
</reference>
<dbReference type="Proteomes" id="UP000266841">
    <property type="component" value="Unassembled WGS sequence"/>
</dbReference>
<dbReference type="GO" id="GO:0005737">
    <property type="term" value="C:cytoplasm"/>
    <property type="evidence" value="ECO:0007669"/>
    <property type="project" value="UniProtKB-SubCell"/>
</dbReference>
<feature type="coiled-coil region" evidence="6">
    <location>
        <begin position="142"/>
        <end position="183"/>
    </location>
</feature>
<dbReference type="OMA" id="MRQMEME"/>
<comment type="caution">
    <text evidence="9">The sequence shown here is derived from an EMBL/GenBank/DDBJ whole genome shotgun (WGS) entry which is preliminary data.</text>
</comment>
<accession>K0RID6</accession>
<evidence type="ECO:0000256" key="3">
    <source>
        <dbReference type="ARBA" id="ARBA00022490"/>
    </source>
</evidence>
<keyword evidence="3" id="KW-0963">Cytoplasm</keyword>
<name>K0RID6_THAOC</name>
<feature type="domain" description="J" evidence="8">
    <location>
        <begin position="15"/>
        <end position="89"/>
    </location>
</feature>
<dbReference type="InterPro" id="IPR001623">
    <property type="entry name" value="DnaJ_domain"/>
</dbReference>
<dbReference type="eggNOG" id="KOG0691">
    <property type="taxonomic scope" value="Eukaryota"/>
</dbReference>
<evidence type="ECO:0000259" key="8">
    <source>
        <dbReference type="PROSITE" id="PS50076"/>
    </source>
</evidence>
<comment type="subcellular location">
    <subcellularLocation>
        <location evidence="2">Cytoplasm</location>
    </subcellularLocation>
    <subcellularLocation>
        <location evidence="1">Nucleus</location>
    </subcellularLocation>
</comment>
<keyword evidence="4" id="KW-0143">Chaperone</keyword>
<dbReference type="Gene3D" id="1.10.287.110">
    <property type="entry name" value="DnaJ domain"/>
    <property type="match status" value="1"/>
</dbReference>
<dbReference type="Pfam" id="PF00226">
    <property type="entry name" value="DnaJ"/>
    <property type="match status" value="1"/>
</dbReference>
<dbReference type="PRINTS" id="PR00625">
    <property type="entry name" value="JDOMAIN"/>
</dbReference>
<dbReference type="SUPFAM" id="SSF46565">
    <property type="entry name" value="Chaperone J-domain"/>
    <property type="match status" value="1"/>
</dbReference>
<dbReference type="InterPro" id="IPR036869">
    <property type="entry name" value="J_dom_sf"/>
</dbReference>
<dbReference type="EMBL" id="AGNL01047779">
    <property type="protein sequence ID" value="EJK46407.1"/>
    <property type="molecule type" value="Genomic_DNA"/>
</dbReference>
<keyword evidence="5" id="KW-0539">Nucleus</keyword>
<dbReference type="OrthoDB" id="10250354at2759"/>
<evidence type="ECO:0000256" key="7">
    <source>
        <dbReference type="SAM" id="MobiDB-lite"/>
    </source>
</evidence>
<keyword evidence="10" id="KW-1185">Reference proteome</keyword>
<dbReference type="CDD" id="cd06257">
    <property type="entry name" value="DnaJ"/>
    <property type="match status" value="1"/>
</dbReference>
<dbReference type="InterPro" id="IPR012677">
    <property type="entry name" value="Nucleotide-bd_a/b_plait_sf"/>
</dbReference>
<dbReference type="GO" id="GO:0005681">
    <property type="term" value="C:spliceosomal complex"/>
    <property type="evidence" value="ECO:0007669"/>
    <property type="project" value="TreeGrafter"/>
</dbReference>
<dbReference type="Gene3D" id="3.30.70.330">
    <property type="match status" value="1"/>
</dbReference>
<protein>
    <recommendedName>
        <fullName evidence="8">J domain-containing protein</fullName>
    </recommendedName>
</protein>
<feature type="region of interest" description="Disordered" evidence="7">
    <location>
        <begin position="306"/>
        <end position="328"/>
    </location>
</feature>
<evidence type="ECO:0000313" key="9">
    <source>
        <dbReference type="EMBL" id="EJK46407.1"/>
    </source>
</evidence>
<keyword evidence="6" id="KW-0175">Coiled coil</keyword>
<evidence type="ECO:0000256" key="6">
    <source>
        <dbReference type="SAM" id="Coils"/>
    </source>
</evidence>
<dbReference type="GO" id="GO:0000390">
    <property type="term" value="P:spliceosomal complex disassembly"/>
    <property type="evidence" value="ECO:0007669"/>
    <property type="project" value="TreeGrafter"/>
</dbReference>